<reference evidence="1 2" key="1">
    <citation type="submission" date="2016-10" db="EMBL/GenBank/DDBJ databases">
        <authorList>
            <person name="de Groot N.N."/>
        </authorList>
    </citation>
    <scope>NUCLEOTIDE SEQUENCE [LARGE SCALE GENOMIC DNA]</scope>
    <source>
        <strain evidence="1 2">YAD2003</strain>
    </source>
</reference>
<gene>
    <name evidence="1" type="ORF">SAMN02910265_01849</name>
</gene>
<evidence type="ECO:0000313" key="2">
    <source>
        <dbReference type="Proteomes" id="UP000183190"/>
    </source>
</evidence>
<proteinExistence type="predicted"/>
<organism evidence="1 2">
    <name type="scientific">Ruminococcus flavefaciens</name>
    <dbReference type="NCBI Taxonomy" id="1265"/>
    <lineage>
        <taxon>Bacteria</taxon>
        <taxon>Bacillati</taxon>
        <taxon>Bacillota</taxon>
        <taxon>Clostridia</taxon>
        <taxon>Eubacteriales</taxon>
        <taxon>Oscillospiraceae</taxon>
        <taxon>Ruminococcus</taxon>
    </lineage>
</organism>
<dbReference type="RefSeq" id="WP_139283393.1">
    <property type="nucleotide sequence ID" value="NZ_FNWV01000005.1"/>
</dbReference>
<protein>
    <submittedName>
        <fullName evidence="1">Uncharacterized protein</fullName>
    </submittedName>
</protein>
<accession>A0A1H6JJZ4</accession>
<dbReference type="EMBL" id="FNWV01000005">
    <property type="protein sequence ID" value="SEH62692.1"/>
    <property type="molecule type" value="Genomic_DNA"/>
</dbReference>
<sequence>MINNEILHIITFAKVRGIETKFIVYSGVATIYRNEINFDQSILFNTNWLIDTKKYWMKNLYDDPDGKSFFEKQSYYSFDDNETLLSALELALRHLKKYVLPVLDSVNSLKECIKYFWCYNSNLRIYSFDEDFHNEDKNNEGLLYFVIDDHSDMMNEFAYWSDLEKKYAEKYGSNLNSLEYYIDTINDFRIQQIQKRDKIYNNASDYEKTMEEIKNRMKKNNEYLASKI</sequence>
<evidence type="ECO:0000313" key="1">
    <source>
        <dbReference type="EMBL" id="SEH62692.1"/>
    </source>
</evidence>
<dbReference type="Proteomes" id="UP000183190">
    <property type="component" value="Unassembled WGS sequence"/>
</dbReference>
<dbReference type="OrthoDB" id="1815687at2"/>
<dbReference type="AlphaFoldDB" id="A0A1H6JJZ4"/>
<name>A0A1H6JJZ4_RUMFL</name>